<dbReference type="Proteomes" id="UP001567538">
    <property type="component" value="Unassembled WGS sequence"/>
</dbReference>
<proteinExistence type="predicted"/>
<dbReference type="PANTHER" id="PTHR24056:SF107">
    <property type="entry name" value="CYCLIN-DEPENDENT KINASE 11A-RELATED"/>
    <property type="match status" value="1"/>
</dbReference>
<reference evidence="7 8" key="1">
    <citation type="submission" date="2024-06" db="EMBL/GenBank/DDBJ databases">
        <title>A chromosome level genome sequence of Diviner's sage (Salvia divinorum).</title>
        <authorList>
            <person name="Ford S.A."/>
            <person name="Ro D.-K."/>
            <person name="Ness R.W."/>
            <person name="Phillips M.A."/>
        </authorList>
    </citation>
    <scope>NUCLEOTIDE SEQUENCE [LARGE SCALE GENOMIC DNA]</scope>
    <source>
        <strain evidence="7">SAF-2024a</strain>
        <tissue evidence="7">Leaf</tissue>
    </source>
</reference>
<evidence type="ECO:0000256" key="4">
    <source>
        <dbReference type="ARBA" id="ARBA00022777"/>
    </source>
</evidence>
<feature type="domain" description="Protein kinase" evidence="6">
    <location>
        <begin position="1"/>
        <end position="91"/>
    </location>
</feature>
<gene>
    <name evidence="7" type="primary">POM1</name>
    <name evidence="7" type="ORF">AAHA92_02094</name>
</gene>
<dbReference type="PROSITE" id="PS50011">
    <property type="entry name" value="PROTEIN_KINASE_DOM"/>
    <property type="match status" value="1"/>
</dbReference>
<keyword evidence="4 7" id="KW-0418">Kinase</keyword>
<dbReference type="GO" id="GO:0004712">
    <property type="term" value="F:protein serine/threonine/tyrosine kinase activity"/>
    <property type="evidence" value="ECO:0007669"/>
    <property type="project" value="UniProtKB-EC"/>
</dbReference>
<sequence length="94" mass="10300">MGETKYTSAVDMWSVGCIMAELVLGTVLFPGKSEIQQLGYIHFFVGHALQAMLCNSTPLLSGSGVDLLLSLLALDPNHRITANEALRHPWFLEL</sequence>
<dbReference type="AlphaFoldDB" id="A0ABD1ICQ4"/>
<dbReference type="EC" id="2.7.12.1" evidence="7"/>
<keyword evidence="8" id="KW-1185">Reference proteome</keyword>
<accession>A0ABD1ICQ4</accession>
<dbReference type="PANTHER" id="PTHR24056">
    <property type="entry name" value="CELL DIVISION PROTEIN KINASE"/>
    <property type="match status" value="1"/>
</dbReference>
<evidence type="ECO:0000313" key="8">
    <source>
        <dbReference type="Proteomes" id="UP001567538"/>
    </source>
</evidence>
<dbReference type="InterPro" id="IPR000719">
    <property type="entry name" value="Prot_kinase_dom"/>
</dbReference>
<evidence type="ECO:0000256" key="2">
    <source>
        <dbReference type="ARBA" id="ARBA00022679"/>
    </source>
</evidence>
<keyword evidence="3" id="KW-0547">Nucleotide-binding</keyword>
<keyword evidence="2 7" id="KW-0808">Transferase</keyword>
<dbReference type="Pfam" id="PF00069">
    <property type="entry name" value="Pkinase"/>
    <property type="match status" value="1"/>
</dbReference>
<comment type="caution">
    <text evidence="7">The sequence shown here is derived from an EMBL/GenBank/DDBJ whole genome shotgun (WGS) entry which is preliminary data.</text>
</comment>
<dbReference type="InterPro" id="IPR011009">
    <property type="entry name" value="Kinase-like_dom_sf"/>
</dbReference>
<keyword evidence="1 7" id="KW-0723">Serine/threonine-protein kinase</keyword>
<keyword evidence="5" id="KW-0067">ATP-binding</keyword>
<evidence type="ECO:0000256" key="3">
    <source>
        <dbReference type="ARBA" id="ARBA00022741"/>
    </source>
</evidence>
<evidence type="ECO:0000313" key="7">
    <source>
        <dbReference type="EMBL" id="KAL1566488.1"/>
    </source>
</evidence>
<evidence type="ECO:0000259" key="6">
    <source>
        <dbReference type="PROSITE" id="PS50011"/>
    </source>
</evidence>
<organism evidence="7 8">
    <name type="scientific">Salvia divinorum</name>
    <name type="common">Maria pastora</name>
    <name type="synonym">Diviner's sage</name>
    <dbReference type="NCBI Taxonomy" id="28513"/>
    <lineage>
        <taxon>Eukaryota</taxon>
        <taxon>Viridiplantae</taxon>
        <taxon>Streptophyta</taxon>
        <taxon>Embryophyta</taxon>
        <taxon>Tracheophyta</taxon>
        <taxon>Spermatophyta</taxon>
        <taxon>Magnoliopsida</taxon>
        <taxon>eudicotyledons</taxon>
        <taxon>Gunneridae</taxon>
        <taxon>Pentapetalae</taxon>
        <taxon>asterids</taxon>
        <taxon>lamiids</taxon>
        <taxon>Lamiales</taxon>
        <taxon>Lamiaceae</taxon>
        <taxon>Nepetoideae</taxon>
        <taxon>Mentheae</taxon>
        <taxon>Salviinae</taxon>
        <taxon>Salvia</taxon>
        <taxon>Salvia subgen. Calosphace</taxon>
    </lineage>
</organism>
<evidence type="ECO:0000256" key="1">
    <source>
        <dbReference type="ARBA" id="ARBA00022527"/>
    </source>
</evidence>
<name>A0ABD1ICQ4_SALDI</name>
<dbReference type="SUPFAM" id="SSF56112">
    <property type="entry name" value="Protein kinase-like (PK-like)"/>
    <property type="match status" value="1"/>
</dbReference>
<dbReference type="InterPro" id="IPR050108">
    <property type="entry name" value="CDK"/>
</dbReference>
<dbReference type="EMBL" id="JBEAFC010000002">
    <property type="protein sequence ID" value="KAL1566488.1"/>
    <property type="molecule type" value="Genomic_DNA"/>
</dbReference>
<protein>
    <submittedName>
        <fullName evidence="7">Serine/threonine protein kinase, CMGC, dual-specificity</fullName>
        <ecNumber evidence="7">2.7.12.1</ecNumber>
    </submittedName>
</protein>
<dbReference type="GO" id="GO:0005524">
    <property type="term" value="F:ATP binding"/>
    <property type="evidence" value="ECO:0007669"/>
    <property type="project" value="UniProtKB-KW"/>
</dbReference>
<dbReference type="Gene3D" id="1.10.510.10">
    <property type="entry name" value="Transferase(Phosphotransferase) domain 1"/>
    <property type="match status" value="1"/>
</dbReference>
<dbReference type="GO" id="GO:0004674">
    <property type="term" value="F:protein serine/threonine kinase activity"/>
    <property type="evidence" value="ECO:0007669"/>
    <property type="project" value="UniProtKB-KW"/>
</dbReference>
<evidence type="ECO:0000256" key="5">
    <source>
        <dbReference type="ARBA" id="ARBA00022840"/>
    </source>
</evidence>